<feature type="transmembrane region" description="Helical" evidence="6">
    <location>
        <begin position="335"/>
        <end position="353"/>
    </location>
</feature>
<evidence type="ECO:0000256" key="2">
    <source>
        <dbReference type="ARBA" id="ARBA00007520"/>
    </source>
</evidence>
<dbReference type="PROSITE" id="PS00216">
    <property type="entry name" value="SUGAR_TRANSPORT_1"/>
    <property type="match status" value="1"/>
</dbReference>
<organism evidence="8 9">
    <name type="scientific">Candidatus Doudnabacteria bacterium RIFCSPHIGHO2_01_FULL_49_9</name>
    <dbReference type="NCBI Taxonomy" id="1817827"/>
    <lineage>
        <taxon>Bacteria</taxon>
        <taxon>Candidatus Doudnaibacteriota</taxon>
    </lineage>
</organism>
<dbReference type="Proteomes" id="UP000176339">
    <property type="component" value="Unassembled WGS sequence"/>
</dbReference>
<evidence type="ECO:0000259" key="7">
    <source>
        <dbReference type="PROSITE" id="PS50850"/>
    </source>
</evidence>
<dbReference type="PRINTS" id="PR01035">
    <property type="entry name" value="TCRTETA"/>
</dbReference>
<keyword evidence="4 6" id="KW-1133">Transmembrane helix</keyword>
<feature type="transmembrane region" description="Helical" evidence="6">
    <location>
        <begin position="248"/>
        <end position="270"/>
    </location>
</feature>
<comment type="similarity">
    <text evidence="2">Belongs to the major facilitator superfamily. TCR/Tet family.</text>
</comment>
<dbReference type="PANTHER" id="PTHR23518:SF2">
    <property type="entry name" value="MAJOR FACILITATOR SUPERFAMILY TRANSPORTER"/>
    <property type="match status" value="1"/>
</dbReference>
<feature type="domain" description="Major facilitator superfamily (MFS) profile" evidence="7">
    <location>
        <begin position="43"/>
        <end position="424"/>
    </location>
</feature>
<evidence type="ECO:0000256" key="5">
    <source>
        <dbReference type="ARBA" id="ARBA00023136"/>
    </source>
</evidence>
<feature type="transmembrane region" description="Helical" evidence="6">
    <location>
        <begin position="276"/>
        <end position="300"/>
    </location>
</feature>
<dbReference type="PANTHER" id="PTHR23518">
    <property type="entry name" value="C-METHYLTRANSFERASE"/>
    <property type="match status" value="1"/>
</dbReference>
<evidence type="ECO:0000256" key="3">
    <source>
        <dbReference type="ARBA" id="ARBA00022692"/>
    </source>
</evidence>
<feature type="transmembrane region" description="Helical" evidence="6">
    <location>
        <begin position="402"/>
        <end position="425"/>
    </location>
</feature>
<dbReference type="EMBL" id="MFEN01000021">
    <property type="protein sequence ID" value="OGE84231.1"/>
    <property type="molecule type" value="Genomic_DNA"/>
</dbReference>
<evidence type="ECO:0000256" key="1">
    <source>
        <dbReference type="ARBA" id="ARBA00004141"/>
    </source>
</evidence>
<evidence type="ECO:0000256" key="4">
    <source>
        <dbReference type="ARBA" id="ARBA00022989"/>
    </source>
</evidence>
<dbReference type="Pfam" id="PF07690">
    <property type="entry name" value="MFS_1"/>
    <property type="match status" value="1"/>
</dbReference>
<dbReference type="PROSITE" id="PS50850">
    <property type="entry name" value="MFS"/>
    <property type="match status" value="1"/>
</dbReference>
<dbReference type="GO" id="GO:0016020">
    <property type="term" value="C:membrane"/>
    <property type="evidence" value="ECO:0007669"/>
    <property type="project" value="UniProtKB-SubCell"/>
</dbReference>
<feature type="transmembrane region" description="Helical" evidence="6">
    <location>
        <begin position="202"/>
        <end position="220"/>
    </location>
</feature>
<dbReference type="Gene3D" id="1.20.1250.20">
    <property type="entry name" value="MFS general substrate transporter like domains"/>
    <property type="match status" value="2"/>
</dbReference>
<gene>
    <name evidence="8" type="ORF">A2846_04565</name>
</gene>
<evidence type="ECO:0000313" key="9">
    <source>
        <dbReference type="Proteomes" id="UP000176339"/>
    </source>
</evidence>
<feature type="transmembrane region" description="Helical" evidence="6">
    <location>
        <begin position="373"/>
        <end position="396"/>
    </location>
</feature>
<accession>A0A1F5P2Y1</accession>
<feature type="transmembrane region" description="Helical" evidence="6">
    <location>
        <begin position="68"/>
        <end position="93"/>
    </location>
</feature>
<dbReference type="AlphaFoldDB" id="A0A1F5P2Y1"/>
<feature type="transmembrane region" description="Helical" evidence="6">
    <location>
        <begin position="113"/>
        <end position="136"/>
    </location>
</feature>
<dbReference type="SUPFAM" id="SSF103473">
    <property type="entry name" value="MFS general substrate transporter"/>
    <property type="match status" value="1"/>
</dbReference>
<comment type="caution">
    <text evidence="8">The sequence shown here is derived from an EMBL/GenBank/DDBJ whole genome shotgun (WGS) entry which is preliminary data.</text>
</comment>
<feature type="transmembrane region" description="Helical" evidence="6">
    <location>
        <begin position="178"/>
        <end position="196"/>
    </location>
</feature>
<comment type="subcellular location">
    <subcellularLocation>
        <location evidence="1">Membrane</location>
        <topology evidence="1">Multi-pass membrane protein</topology>
    </subcellularLocation>
</comment>
<reference evidence="8 9" key="1">
    <citation type="journal article" date="2016" name="Nat. Commun.">
        <title>Thousands of microbial genomes shed light on interconnected biogeochemical processes in an aquifer system.</title>
        <authorList>
            <person name="Anantharaman K."/>
            <person name="Brown C.T."/>
            <person name="Hug L.A."/>
            <person name="Sharon I."/>
            <person name="Castelle C.J."/>
            <person name="Probst A.J."/>
            <person name="Thomas B.C."/>
            <person name="Singh A."/>
            <person name="Wilkins M.J."/>
            <person name="Karaoz U."/>
            <person name="Brodie E.L."/>
            <person name="Williams K.H."/>
            <person name="Hubbard S.S."/>
            <person name="Banfield J.F."/>
        </authorList>
    </citation>
    <scope>NUCLEOTIDE SEQUENCE [LARGE SCALE GENOMIC DNA]</scope>
</reference>
<dbReference type="InterPro" id="IPR036259">
    <property type="entry name" value="MFS_trans_sf"/>
</dbReference>
<keyword evidence="3 6" id="KW-0812">Transmembrane</keyword>
<evidence type="ECO:0000256" key="6">
    <source>
        <dbReference type="SAM" id="Phobius"/>
    </source>
</evidence>
<protein>
    <recommendedName>
        <fullName evidence="7">Major facilitator superfamily (MFS) profile domain-containing protein</fullName>
    </recommendedName>
</protein>
<proteinExistence type="inferred from homology"/>
<dbReference type="InterPro" id="IPR005829">
    <property type="entry name" value="Sugar_transporter_CS"/>
</dbReference>
<keyword evidence="5 6" id="KW-0472">Membrane</keyword>
<sequence>IAIPRVNPPQGGFNNPAEKDRMKRRLKIFNLENNNKIFGLRRNVFFLGLVSLFNDFSNEMIQSVMPSLLFVTFGVSPLGIGLIEGVSDALASFLKIFSGWFSDMIGRRKIPAVVGYVLSVCTRPFFILASNFYHVFTIRLVDRIGKGLRDAPRDALLASSVAPEELGKSFGYHRAMDAAGGVLGPLAAFLILPVILNDYKKLFLIAFAVGILAVLSFFFVKEVPAMPQKPNGSLVRLDLGLLRANWRFALFLGAIFIFGLGTIPITLMFLRPIGLGFGLASIPIAYFIYNITFVLTAIPLGRLSDKIGERKVIAGGFVAAIASYLVLAFSNSVAYVVLAIVCFGIYAAATEGVKRALAAKLVDPRLLATGEGLLHASAGLSSLIAGIVSGLLWSSFGHSAAFIYGAAMSILGLIVFYLISFNGFIKHRIENRISAR</sequence>
<dbReference type="InterPro" id="IPR020846">
    <property type="entry name" value="MFS_dom"/>
</dbReference>
<dbReference type="InterPro" id="IPR001958">
    <property type="entry name" value="Tet-R_TetA/multi-R_MdtG-like"/>
</dbReference>
<dbReference type="InterPro" id="IPR011701">
    <property type="entry name" value="MFS"/>
</dbReference>
<evidence type="ECO:0000313" key="8">
    <source>
        <dbReference type="EMBL" id="OGE84231.1"/>
    </source>
</evidence>
<feature type="non-terminal residue" evidence="8">
    <location>
        <position position="1"/>
    </location>
</feature>
<dbReference type="GO" id="GO:0022857">
    <property type="term" value="F:transmembrane transporter activity"/>
    <property type="evidence" value="ECO:0007669"/>
    <property type="project" value="InterPro"/>
</dbReference>
<name>A0A1F5P2Y1_9BACT</name>
<dbReference type="CDD" id="cd17370">
    <property type="entry name" value="MFS_MJ1317_like"/>
    <property type="match status" value="1"/>
</dbReference>
<feature type="transmembrane region" description="Helical" evidence="6">
    <location>
        <begin position="312"/>
        <end position="329"/>
    </location>
</feature>